<comment type="caution">
    <text evidence="1">The sequence shown here is derived from an EMBL/GenBank/DDBJ whole genome shotgun (WGS) entry which is preliminary data.</text>
</comment>
<dbReference type="Proteomes" id="UP001159427">
    <property type="component" value="Unassembled WGS sequence"/>
</dbReference>
<name>A0ABN8LT30_9CNID</name>
<organism evidence="1 2">
    <name type="scientific">Porites evermanni</name>
    <dbReference type="NCBI Taxonomy" id="104178"/>
    <lineage>
        <taxon>Eukaryota</taxon>
        <taxon>Metazoa</taxon>
        <taxon>Cnidaria</taxon>
        <taxon>Anthozoa</taxon>
        <taxon>Hexacorallia</taxon>
        <taxon>Scleractinia</taxon>
        <taxon>Fungiina</taxon>
        <taxon>Poritidae</taxon>
        <taxon>Porites</taxon>
    </lineage>
</organism>
<protein>
    <submittedName>
        <fullName evidence="1">Uncharacterized protein</fullName>
    </submittedName>
</protein>
<accession>A0ABN8LT30</accession>
<evidence type="ECO:0000313" key="2">
    <source>
        <dbReference type="Proteomes" id="UP001159427"/>
    </source>
</evidence>
<evidence type="ECO:0000313" key="1">
    <source>
        <dbReference type="EMBL" id="CAH3018899.1"/>
    </source>
</evidence>
<proteinExistence type="predicted"/>
<reference evidence="1 2" key="1">
    <citation type="submission" date="2022-05" db="EMBL/GenBank/DDBJ databases">
        <authorList>
            <consortium name="Genoscope - CEA"/>
            <person name="William W."/>
        </authorList>
    </citation>
    <scope>NUCLEOTIDE SEQUENCE [LARGE SCALE GENOMIC DNA]</scope>
</reference>
<sequence length="178" mass="21216">MHISRKGTCVLGCGENIYRQKNFKSLESNYRAGHTRHRVQQARTLFIDNTWKRFRHCITKVFCKHKEEKDHVPYASLTRLDRLSIGEDELKRAQKKVRFCSRRKCSIDNELSVECEDELDRHFDTVLRERASRSRSYTTRRMAICRELERNTEGNNGVSLFELRKTLIINNRFKEMGM</sequence>
<keyword evidence="2" id="KW-1185">Reference proteome</keyword>
<dbReference type="EMBL" id="CALNXI010000100">
    <property type="protein sequence ID" value="CAH3018899.1"/>
    <property type="molecule type" value="Genomic_DNA"/>
</dbReference>
<gene>
    <name evidence="1" type="ORF">PEVE_00000232</name>
</gene>